<keyword evidence="3" id="KW-1185">Reference proteome</keyword>
<reference evidence="2 3" key="1">
    <citation type="submission" date="2011-08" db="EMBL/GenBank/DDBJ databases">
        <title>The Genome Sequence of Alistipes indistinctus YIT 12060.</title>
        <authorList>
            <consortium name="The Broad Institute Genome Sequencing Platform"/>
            <person name="Earl A."/>
            <person name="Ward D."/>
            <person name="Feldgarden M."/>
            <person name="Gevers D."/>
            <person name="Morotomi M."/>
            <person name="Young S.K."/>
            <person name="Zeng Q."/>
            <person name="Gargeya S."/>
            <person name="Fitzgerald M."/>
            <person name="Haas B."/>
            <person name="Abouelleil A."/>
            <person name="Alvarado L."/>
            <person name="Arachchi H.M."/>
            <person name="Berlin A."/>
            <person name="Brown A."/>
            <person name="Chapman S.B."/>
            <person name="Chen Z."/>
            <person name="Dunbar C."/>
            <person name="Freedman E."/>
            <person name="Gearin G."/>
            <person name="Gellesch M."/>
            <person name="Goldberg J."/>
            <person name="Griggs A."/>
            <person name="Gujja S."/>
            <person name="Heiman D."/>
            <person name="Howarth C."/>
            <person name="Larson L."/>
            <person name="Lui A."/>
            <person name="MacDonald P.J.P."/>
            <person name="Montmayeur A."/>
            <person name="Murphy C."/>
            <person name="Neiman D."/>
            <person name="Pearson M."/>
            <person name="Priest M."/>
            <person name="Roberts A."/>
            <person name="Saif S."/>
            <person name="Shea T."/>
            <person name="Shenoy N."/>
            <person name="Sisk P."/>
            <person name="Stolte C."/>
            <person name="Sykes S."/>
            <person name="Wortman J."/>
            <person name="Nusbaum C."/>
            <person name="Birren B."/>
        </authorList>
    </citation>
    <scope>NUCLEOTIDE SEQUENCE [LARGE SCALE GENOMIC DNA]</scope>
    <source>
        <strain evidence="2 3">YIT 12060</strain>
    </source>
</reference>
<name>G5H5L4_9BACT</name>
<dbReference type="Pfam" id="PF17132">
    <property type="entry name" value="Glyco_hydro_106"/>
    <property type="match status" value="2"/>
</dbReference>
<dbReference type="Proteomes" id="UP000006008">
    <property type="component" value="Unassembled WGS sequence"/>
</dbReference>
<proteinExistence type="predicted"/>
<dbReference type="AlphaFoldDB" id="G5H5L4"/>
<dbReference type="SUPFAM" id="SSF49785">
    <property type="entry name" value="Galactose-binding domain-like"/>
    <property type="match status" value="1"/>
</dbReference>
<dbReference type="eggNOG" id="COG3250">
    <property type="taxonomic scope" value="Bacteria"/>
</dbReference>
<dbReference type="EMBL" id="ADLD01000003">
    <property type="protein sequence ID" value="EHB93453.1"/>
    <property type="molecule type" value="Genomic_DNA"/>
</dbReference>
<organism evidence="2 3">
    <name type="scientific">Alistipes indistinctus YIT 12060</name>
    <dbReference type="NCBI Taxonomy" id="742725"/>
    <lineage>
        <taxon>Bacteria</taxon>
        <taxon>Pseudomonadati</taxon>
        <taxon>Bacteroidota</taxon>
        <taxon>Bacteroidia</taxon>
        <taxon>Bacteroidales</taxon>
        <taxon>Rikenellaceae</taxon>
        <taxon>Alistipes</taxon>
    </lineage>
</organism>
<dbReference type="GeneID" id="92816647"/>
<evidence type="ECO:0000313" key="3">
    <source>
        <dbReference type="Proteomes" id="UP000006008"/>
    </source>
</evidence>
<feature type="chain" id="PRO_5003477815" description="Glycosyl hydrolases family 2 sugar binding domain-containing protein" evidence="1">
    <location>
        <begin position="28"/>
        <end position="971"/>
    </location>
</feature>
<dbReference type="OrthoDB" id="1005071at2"/>
<evidence type="ECO:0000313" key="2">
    <source>
        <dbReference type="EMBL" id="EHB93453.1"/>
    </source>
</evidence>
<dbReference type="PATRIC" id="fig|742725.3.peg.254"/>
<dbReference type="InterPro" id="IPR053161">
    <property type="entry name" value="Ulvan_degrading_GH"/>
</dbReference>
<dbReference type="PANTHER" id="PTHR36848">
    <property type="entry name" value="DNA-BINDING PROTEIN (PUTATIVE SECRETED PROTEIN)-RELATED"/>
    <property type="match status" value="1"/>
</dbReference>
<protein>
    <recommendedName>
        <fullName evidence="4">Glycosyl hydrolases family 2 sugar binding domain-containing protein</fullName>
    </recommendedName>
</protein>
<accession>G5H5L4</accession>
<dbReference type="NCBIfam" id="NF045579">
    <property type="entry name" value="rhamnoside_JR"/>
    <property type="match status" value="1"/>
</dbReference>
<evidence type="ECO:0000256" key="1">
    <source>
        <dbReference type="SAM" id="SignalP"/>
    </source>
</evidence>
<dbReference type="Gene3D" id="2.60.120.260">
    <property type="entry name" value="Galactose-binding domain-like"/>
    <property type="match status" value="1"/>
</dbReference>
<dbReference type="STRING" id="742725.HMPREF9450_00224"/>
<evidence type="ECO:0008006" key="4">
    <source>
        <dbReference type="Google" id="ProtNLM"/>
    </source>
</evidence>
<dbReference type="InterPro" id="IPR006311">
    <property type="entry name" value="TAT_signal"/>
</dbReference>
<gene>
    <name evidence="2" type="ORF">HMPREF9450_00224</name>
</gene>
<keyword evidence="1" id="KW-0732">Signal</keyword>
<dbReference type="RefSeq" id="WP_009133030.1">
    <property type="nucleotide sequence ID" value="NZ_CP102250.1"/>
</dbReference>
<dbReference type="HOGENOM" id="CLU_003772_1_0_10"/>
<comment type="caution">
    <text evidence="2">The sequence shown here is derived from an EMBL/GenBank/DDBJ whole genome shotgun (WGS) entry which is preliminary data.</text>
</comment>
<sequence>MNRRDFLIRSALLAAGGFVSAASPALAETAAKAAAAAGAAKAAGGQFSFDSDIYSQFRNPDIRYRPFARWWWNGNKVEAHELVRELRLLKEANIGGVEIYPVGLPEDTDDAGIPTLKWLSDEWIDMVKVTLDEADRLGMTCDLMVGTGWPYGGDFVPHEDRAQVVVVDAVKLTGPTVYETSAYSIFKRADPEATTPADSRTFELLSLSLVPDPLSSLDRVRDLSGQKDNDLIRVDVPAGDHYFYALVKVHDFAGVINGAPGGDGPFIDHMKKDVVQKYLDHMSDTIQKRIGPLAGRIRSFLTDSMELEGSNWTDSMADRFKERYGYDLMPYLPLMLWKTHRLGDVWEYSYGAQKSPELQEAIDRVRYDFETLKAEMLDECYTQTYCKWCNDQGAKSKGQAYGRGFFPLESSLHYDIPEGEAWTTNYLKHRLGEEMPNDDYRRGRGYVMINKYVSSAAHLTGKRVVSCEEMTNTYHVFNATLELLKVGSDQSIISGITQSIYHGFNYSPPAAPFPGWIRYGSYYNENNPWWPYFKYFNTYKARLATLLQNADMYTDIALLTPIPDLWTRYGVQTEPFPGPGPLAVPYTSLVWEAIHKHGGGCDYTSERVIAGSTVENGKLCYGPKQYGTLFLVGIEGIEPATLEKLHTFVQQGGRIFCIERYPSKSLGFVDYERRDREVRDWVEKLKGYPERFILLERPEGDDFYAWYPAMCEKYRIPHYLGFSSPDRYLMQNRYRTDDGTEILFFAYANRREPHRTEVRVGPEVAGGRYPWLLDTQSGERWRIPSEGGTFTLEFGPCDSYVVVFDKQKNGEPWRPLPAAGANAQRLEGWDVELRHGREGWTKSTRMQTLLDLRDTEFTSFMGTAVYRKRFDADELRGTVLNLGEVAGVSDVRLNGKELGVQWYGRRLYDLSGALEPGENELEVRVTTTMGNYMKTLTDNKIAQKWTNRKSKEQPQQSMGLLGPVTVYRNRA</sequence>
<dbReference type="InterPro" id="IPR008979">
    <property type="entry name" value="Galactose-bd-like_sf"/>
</dbReference>
<feature type="signal peptide" evidence="1">
    <location>
        <begin position="1"/>
        <end position="27"/>
    </location>
</feature>
<dbReference type="PROSITE" id="PS51318">
    <property type="entry name" value="TAT"/>
    <property type="match status" value="1"/>
</dbReference>
<dbReference type="PANTHER" id="PTHR36848:SF2">
    <property type="entry name" value="SECRETED PROTEIN"/>
    <property type="match status" value="1"/>
</dbReference>